<gene>
    <name evidence="2" type="ORF">LCGC14_1220040</name>
</gene>
<dbReference type="AlphaFoldDB" id="A0A0F9LFJ5"/>
<organism evidence="2">
    <name type="scientific">marine sediment metagenome</name>
    <dbReference type="NCBI Taxonomy" id="412755"/>
    <lineage>
        <taxon>unclassified sequences</taxon>
        <taxon>metagenomes</taxon>
        <taxon>ecological metagenomes</taxon>
    </lineage>
</organism>
<evidence type="ECO:0000313" key="2">
    <source>
        <dbReference type="EMBL" id="KKM92273.1"/>
    </source>
</evidence>
<evidence type="ECO:0000256" key="1">
    <source>
        <dbReference type="SAM" id="Coils"/>
    </source>
</evidence>
<sequence length="72" mass="8263">MLMEEKEQVQELLRQLLVLEADLNDIEKTTSRTRNESTELGELLKNVEKTSTKLRSDGDKLSKKLNAMLNDS</sequence>
<keyword evidence="1" id="KW-0175">Coiled coil</keyword>
<dbReference type="EMBL" id="LAZR01006414">
    <property type="protein sequence ID" value="KKM92273.1"/>
    <property type="molecule type" value="Genomic_DNA"/>
</dbReference>
<comment type="caution">
    <text evidence="2">The sequence shown here is derived from an EMBL/GenBank/DDBJ whole genome shotgun (WGS) entry which is preliminary data.</text>
</comment>
<feature type="coiled-coil region" evidence="1">
    <location>
        <begin position="2"/>
        <end position="29"/>
    </location>
</feature>
<proteinExistence type="predicted"/>
<protein>
    <submittedName>
        <fullName evidence="2">Uncharacterized protein</fullName>
    </submittedName>
</protein>
<accession>A0A0F9LFJ5</accession>
<name>A0A0F9LFJ5_9ZZZZ</name>
<reference evidence="2" key="1">
    <citation type="journal article" date="2015" name="Nature">
        <title>Complex archaea that bridge the gap between prokaryotes and eukaryotes.</title>
        <authorList>
            <person name="Spang A."/>
            <person name="Saw J.H."/>
            <person name="Jorgensen S.L."/>
            <person name="Zaremba-Niedzwiedzka K."/>
            <person name="Martijn J."/>
            <person name="Lind A.E."/>
            <person name="van Eijk R."/>
            <person name="Schleper C."/>
            <person name="Guy L."/>
            <person name="Ettema T.J."/>
        </authorList>
    </citation>
    <scope>NUCLEOTIDE SEQUENCE</scope>
</reference>